<dbReference type="Proteomes" id="UP001300496">
    <property type="component" value="Unassembled WGS sequence"/>
</dbReference>
<feature type="transmembrane region" description="Helical" evidence="1">
    <location>
        <begin position="138"/>
        <end position="161"/>
    </location>
</feature>
<keyword evidence="1" id="KW-0472">Membrane</keyword>
<sequence>MVATVLRLRYRILGNTLASRPWQLVGFCFGIVGALSLLALAVATFVGVAVADSVDLSRVVVVVGGSALLLGWLLGPLLIAGTESTIDAERLAPFPLTTAQVMRALAATGLTGVPGIVTTLASLATVIVWIAWPAAALVAVPAALVGVVTCVVATRLMVALSAGLGGSRRGRELIGTVVLAVLIMTGPILTGVLALISGTNDLGSRFAQAAAVLSWTPLGAAWAVPADIATGDVLTAAAKAVIALATLVVVWLLWARALERSTSAPGRPATRAAKPGALGLFGWMPTGGIGATWARSLTAWTRDPRYLRQLLVVPLFPVLFAFTSGLDGAMFVSSAVIVAFVIAIAGYADISYDGTAYASVLATGIPGAADRLGRALGSASIGIPLTLVTAVVTTTLAGALEHLPAVVGAALGILLTGYGVTAVSSALVIAPVPAPGDSPFKSVPGQTFVGGLLVFLVWGACMLLAAPSIVLAILSAAVGQPVLGWVALASGVLVGGGMAAAGVVIGGRTLDRTGPDLLRKIKALPTS</sequence>
<evidence type="ECO:0000313" key="3">
    <source>
        <dbReference type="Proteomes" id="UP001300496"/>
    </source>
</evidence>
<evidence type="ECO:0000256" key="1">
    <source>
        <dbReference type="SAM" id="Phobius"/>
    </source>
</evidence>
<feature type="transmembrane region" description="Helical" evidence="1">
    <location>
        <begin position="173"/>
        <end position="196"/>
    </location>
</feature>
<dbReference type="RefSeq" id="WP_261606454.1">
    <property type="nucleotide sequence ID" value="NZ_JAODOR010000006.1"/>
</dbReference>
<organism evidence="2 3">
    <name type="scientific">Microbacterium memoriense</name>
    <dbReference type="NCBI Taxonomy" id="2978350"/>
    <lineage>
        <taxon>Bacteria</taxon>
        <taxon>Bacillati</taxon>
        <taxon>Actinomycetota</taxon>
        <taxon>Actinomycetes</taxon>
        <taxon>Micrococcales</taxon>
        <taxon>Microbacteriaceae</taxon>
        <taxon>Microbacterium</taxon>
    </lineage>
</organism>
<feature type="transmembrane region" description="Helical" evidence="1">
    <location>
        <begin position="329"/>
        <end position="348"/>
    </location>
</feature>
<feature type="transmembrane region" description="Helical" evidence="1">
    <location>
        <begin position="451"/>
        <end position="476"/>
    </location>
</feature>
<keyword evidence="1" id="KW-1133">Transmembrane helix</keyword>
<dbReference type="EMBL" id="JAODOR010000006">
    <property type="protein sequence ID" value="MCT9001905.1"/>
    <property type="molecule type" value="Genomic_DNA"/>
</dbReference>
<feature type="transmembrane region" description="Helical" evidence="1">
    <location>
        <begin position="101"/>
        <end position="132"/>
    </location>
</feature>
<feature type="transmembrane region" description="Helical" evidence="1">
    <location>
        <begin position="56"/>
        <end position="80"/>
    </location>
</feature>
<accession>A0ABT2PBC6</accession>
<name>A0ABT2PBC6_9MICO</name>
<evidence type="ECO:0000313" key="2">
    <source>
        <dbReference type="EMBL" id="MCT9001905.1"/>
    </source>
</evidence>
<feature type="transmembrane region" description="Helical" evidence="1">
    <location>
        <begin position="482"/>
        <end position="505"/>
    </location>
</feature>
<protein>
    <recommendedName>
        <fullName evidence="4">ABC-2 type transport system permease protein</fullName>
    </recommendedName>
</protein>
<feature type="transmembrane region" description="Helical" evidence="1">
    <location>
        <begin position="381"/>
        <end position="400"/>
    </location>
</feature>
<gene>
    <name evidence="2" type="ORF">N4R40_05950</name>
</gene>
<reference evidence="2 3" key="1">
    <citation type="journal article" date="2024" name="Int. J. Syst. Evol. Microbiol.">
        <title>Microbacterium memoriense sp. nov., a member of the Actinomycetota from marine beach sediment of the north coast of Portugal.</title>
        <authorList>
            <person name="Santos J.D.N.D."/>
            <person name="Klimek D."/>
            <person name="Calusinska M."/>
            <person name="Lobo-da-Cunha A."/>
            <person name="Catita J."/>
            <person name="Goncalves H."/>
            <person name="Gonzalez I."/>
            <person name="Lage O.M."/>
        </authorList>
    </citation>
    <scope>NUCLEOTIDE SEQUENCE [LARGE SCALE GENOMIC DNA]</scope>
    <source>
        <strain evidence="2 3">PMIC_1C1B</strain>
    </source>
</reference>
<feature type="transmembrane region" description="Helical" evidence="1">
    <location>
        <begin position="236"/>
        <end position="255"/>
    </location>
</feature>
<feature type="transmembrane region" description="Helical" evidence="1">
    <location>
        <begin position="21"/>
        <end position="50"/>
    </location>
</feature>
<feature type="transmembrane region" description="Helical" evidence="1">
    <location>
        <begin position="275"/>
        <end position="294"/>
    </location>
</feature>
<evidence type="ECO:0008006" key="4">
    <source>
        <dbReference type="Google" id="ProtNLM"/>
    </source>
</evidence>
<comment type="caution">
    <text evidence="2">The sequence shown here is derived from an EMBL/GenBank/DDBJ whole genome shotgun (WGS) entry which is preliminary data.</text>
</comment>
<proteinExistence type="predicted"/>
<keyword evidence="1" id="KW-0812">Transmembrane</keyword>
<feature type="transmembrane region" description="Helical" evidence="1">
    <location>
        <begin position="406"/>
        <end position="430"/>
    </location>
</feature>
<keyword evidence="3" id="KW-1185">Reference proteome</keyword>
<feature type="transmembrane region" description="Helical" evidence="1">
    <location>
        <begin position="202"/>
        <end position="224"/>
    </location>
</feature>